<dbReference type="GO" id="GO:0030915">
    <property type="term" value="C:Smc5-Smc6 complex"/>
    <property type="evidence" value="ECO:0007669"/>
    <property type="project" value="TreeGrafter"/>
</dbReference>
<gene>
    <name evidence="13" type="ORF">EJ05DRAFT_494933</name>
</gene>
<dbReference type="GO" id="GO:0016787">
    <property type="term" value="F:hydrolase activity"/>
    <property type="evidence" value="ECO:0007669"/>
    <property type="project" value="UniProtKB-KW"/>
</dbReference>
<evidence type="ECO:0000256" key="4">
    <source>
        <dbReference type="ARBA" id="ARBA00018687"/>
    </source>
</evidence>
<dbReference type="AlphaFoldDB" id="A0A6A6VW93"/>
<feature type="coiled-coil region" evidence="10">
    <location>
        <begin position="760"/>
        <end position="808"/>
    </location>
</feature>
<feature type="compositionally biased region" description="Polar residues" evidence="11">
    <location>
        <begin position="38"/>
        <end position="59"/>
    </location>
</feature>
<dbReference type="PANTHER" id="PTHR45916">
    <property type="entry name" value="STRUCTURAL MAINTENANCE OF CHROMOSOMES PROTEIN 5"/>
    <property type="match status" value="1"/>
</dbReference>
<feature type="region of interest" description="Disordered" evidence="11">
    <location>
        <begin position="1"/>
        <end position="59"/>
    </location>
</feature>
<evidence type="ECO:0000313" key="14">
    <source>
        <dbReference type="Proteomes" id="UP000799437"/>
    </source>
</evidence>
<evidence type="ECO:0000256" key="10">
    <source>
        <dbReference type="SAM" id="Coils"/>
    </source>
</evidence>
<evidence type="ECO:0000256" key="7">
    <source>
        <dbReference type="ARBA" id="ARBA00022840"/>
    </source>
</evidence>
<reference evidence="13" key="1">
    <citation type="journal article" date="2020" name="Stud. Mycol.">
        <title>101 Dothideomycetes genomes: a test case for predicting lifestyles and emergence of pathogens.</title>
        <authorList>
            <person name="Haridas S."/>
            <person name="Albert R."/>
            <person name="Binder M."/>
            <person name="Bloem J."/>
            <person name="Labutti K."/>
            <person name="Salamov A."/>
            <person name="Andreopoulos B."/>
            <person name="Baker S."/>
            <person name="Barry K."/>
            <person name="Bills G."/>
            <person name="Bluhm B."/>
            <person name="Cannon C."/>
            <person name="Castanera R."/>
            <person name="Culley D."/>
            <person name="Daum C."/>
            <person name="Ezra D."/>
            <person name="Gonzalez J."/>
            <person name="Henrissat B."/>
            <person name="Kuo A."/>
            <person name="Liang C."/>
            <person name="Lipzen A."/>
            <person name="Lutzoni F."/>
            <person name="Magnuson J."/>
            <person name="Mondo S."/>
            <person name="Nolan M."/>
            <person name="Ohm R."/>
            <person name="Pangilinan J."/>
            <person name="Park H.-J."/>
            <person name="Ramirez L."/>
            <person name="Alfaro M."/>
            <person name="Sun H."/>
            <person name="Tritt A."/>
            <person name="Yoshinaga Y."/>
            <person name="Zwiers L.-H."/>
            <person name="Turgeon B."/>
            <person name="Goodwin S."/>
            <person name="Spatafora J."/>
            <person name="Crous P."/>
            <person name="Grigoriev I."/>
        </authorList>
    </citation>
    <scope>NUCLEOTIDE SEQUENCE</scope>
    <source>
        <strain evidence="13">CBS 121739</strain>
    </source>
</reference>
<comment type="similarity">
    <text evidence="3">Belongs to the SMC family. SMC5 subfamily.</text>
</comment>
<feature type="coiled-coil region" evidence="10">
    <location>
        <begin position="379"/>
        <end position="431"/>
    </location>
</feature>
<dbReference type="GO" id="GO:0000724">
    <property type="term" value="P:double-strand break repair via homologous recombination"/>
    <property type="evidence" value="ECO:0007669"/>
    <property type="project" value="TreeGrafter"/>
</dbReference>
<keyword evidence="9" id="KW-0539">Nucleus</keyword>
<dbReference type="RefSeq" id="XP_033595962.1">
    <property type="nucleotide sequence ID" value="XM_033746220.1"/>
</dbReference>
<evidence type="ECO:0000256" key="2">
    <source>
        <dbReference type="ARBA" id="ARBA00004286"/>
    </source>
</evidence>
<dbReference type="InterPro" id="IPR027417">
    <property type="entry name" value="P-loop_NTPase"/>
</dbReference>
<accession>A0A6A6VW93</accession>
<evidence type="ECO:0000259" key="12">
    <source>
        <dbReference type="Pfam" id="PF02463"/>
    </source>
</evidence>
<dbReference type="FunFam" id="3.40.50.300:FF:001301">
    <property type="entry name" value="Structural maintenance of chromosomes 5"/>
    <property type="match status" value="1"/>
</dbReference>
<keyword evidence="6" id="KW-0547">Nucleotide-binding</keyword>
<keyword evidence="14" id="KW-1185">Reference proteome</keyword>
<dbReference type="InterPro" id="IPR003395">
    <property type="entry name" value="RecF/RecN/SMC_N"/>
</dbReference>
<proteinExistence type="inferred from homology"/>
<evidence type="ECO:0000256" key="11">
    <source>
        <dbReference type="SAM" id="MobiDB-lite"/>
    </source>
</evidence>
<keyword evidence="8 10" id="KW-0175">Coiled coil</keyword>
<keyword evidence="7" id="KW-0067">ATP-binding</keyword>
<protein>
    <recommendedName>
        <fullName evidence="4">Structural maintenance of chromosomes protein 5</fullName>
    </recommendedName>
</protein>
<feature type="coiled-coil region" evidence="10">
    <location>
        <begin position="251"/>
        <end position="307"/>
    </location>
</feature>
<evidence type="ECO:0000256" key="1">
    <source>
        <dbReference type="ARBA" id="ARBA00004123"/>
    </source>
</evidence>
<dbReference type="Gene3D" id="3.40.50.300">
    <property type="entry name" value="P-loop containing nucleotide triphosphate hydrolases"/>
    <property type="match status" value="2"/>
</dbReference>
<sequence>MTPARRSISSDDEDSDVTVPSQNQTPGSSANKRRRLNNGVSHNTQSPASPSSPGQELSLNNESVLTHGSASKFQAGSIVRLKLRNFMAYTAAEIRFGPSLNFIIAPNGSGKSSIVSAICICLGSKPSILGRADQLSDHIHYGKDSAEIEIELAGGHEKSRNHLVRCLIKPSKVTFSINGSPATNAAVSKLCQSLSIQIDNLCQFLPQDPLLEETQRAVAPLEMREWYTQLKELYKKRKSDQMSEEGELERLADLKKKQSAAKQDVDLLIQRNQYKVKIDALEQYRPIVQLRRNFKDAEAQFAQLQKDVNPLLQSTNDKKKYAEQIKQVIDSSEEIDSFDTTVAKVKKSIKLHKDKARDRSMKIADARQRLENAPPEYDSAGCNAKLREMEKQKRELDSQAADIQANLSHIQSQAQQRKSEQNRLKKELEELGTAHGQQAKKLQSRSKDAATAWDWIKENRQQFEGPIYGPPIVECSVKDPLYASAVEGALPEGTLKAFTCTTLGDYNMLQKSLVGREGLRLSDIAINMIGKKLDHWQNIPNDQLAQYGLDGWIVDYLEGPDDVLSMLCEQANIHRHAVTLGEVSQAQYNLLVDSQIQRWSDKNDKYVVSKRYGKYTVATTALRPASVWSDAPVDAGAARPLKQRIDELQDELNELSNENKNKRTELDVARKAKVDLEKTKSDLDREKHDAQQEQAQFRVLPSNIEMYEKQKAEFEATAEQDKQRLDAIRRDQDNLILEKARLSIDHAKSIEALQTQYQSLLEAELMLIEAESEVVSLEEANQAITERLNHARAEKDRLSHEHKTLKAQAISIGEDCKRIANSRSEEVEELHNSFAQDKLDSKSLEDTIEATIAMMRLIRTTNSNAIEEYEARQRKIDAMEEKLATAQERIQRLEDEIKETREQWEPRLDQLVSLINGAFSKNFEAIGCAGEVLVHKDDDFDKWAIQIMVRFRDNEPLCALDARRQSGGERSVSTIFYLLSLQSLARSPFRIVDEINQGMDPRNERMVHKRLVEVSCEENTSQYFLITPKLLPNLNYDPRMLVHCIAAGEFMPKDADTLNFQKLAQVALRVRAAAAS</sequence>
<dbReference type="Pfam" id="PF02463">
    <property type="entry name" value="SMC_N"/>
    <property type="match status" value="1"/>
</dbReference>
<name>A0A6A6VW93_9PEZI</name>
<keyword evidence="5" id="KW-0158">Chromosome</keyword>
<feature type="compositionally biased region" description="Polar residues" evidence="11">
    <location>
        <begin position="18"/>
        <end position="30"/>
    </location>
</feature>
<comment type="subcellular location">
    <subcellularLocation>
        <location evidence="2">Chromosome</location>
    </subcellularLocation>
    <subcellularLocation>
        <location evidence="1">Nucleus</location>
    </subcellularLocation>
</comment>
<keyword evidence="13" id="KW-0378">Hydrolase</keyword>
<evidence type="ECO:0000256" key="6">
    <source>
        <dbReference type="ARBA" id="ARBA00022741"/>
    </source>
</evidence>
<dbReference type="PANTHER" id="PTHR45916:SF1">
    <property type="entry name" value="STRUCTURAL MAINTENANCE OF CHROMOSOMES PROTEIN 5"/>
    <property type="match status" value="1"/>
</dbReference>
<evidence type="ECO:0000313" key="13">
    <source>
        <dbReference type="EMBL" id="KAF2753511.1"/>
    </source>
</evidence>
<evidence type="ECO:0000256" key="8">
    <source>
        <dbReference type="ARBA" id="ARBA00023054"/>
    </source>
</evidence>
<feature type="coiled-coil region" evidence="10">
    <location>
        <begin position="638"/>
        <end position="731"/>
    </location>
</feature>
<evidence type="ECO:0000256" key="9">
    <source>
        <dbReference type="ARBA" id="ARBA00023242"/>
    </source>
</evidence>
<dbReference type="SUPFAM" id="SSF52540">
    <property type="entry name" value="P-loop containing nucleoside triphosphate hydrolases"/>
    <property type="match status" value="1"/>
</dbReference>
<feature type="domain" description="RecF/RecN/SMC N-terminal" evidence="12">
    <location>
        <begin position="78"/>
        <end position="1027"/>
    </location>
</feature>
<dbReference type="GeneID" id="54487274"/>
<feature type="coiled-coil region" evidence="10">
    <location>
        <begin position="862"/>
        <end position="903"/>
    </location>
</feature>
<evidence type="ECO:0000256" key="3">
    <source>
        <dbReference type="ARBA" id="ARBA00010171"/>
    </source>
</evidence>
<dbReference type="EMBL" id="ML996584">
    <property type="protein sequence ID" value="KAF2753511.1"/>
    <property type="molecule type" value="Genomic_DNA"/>
</dbReference>
<dbReference type="GO" id="GO:0005524">
    <property type="term" value="F:ATP binding"/>
    <property type="evidence" value="ECO:0007669"/>
    <property type="project" value="UniProtKB-KW"/>
</dbReference>
<evidence type="ECO:0000256" key="5">
    <source>
        <dbReference type="ARBA" id="ARBA00022454"/>
    </source>
</evidence>
<dbReference type="GO" id="GO:0005634">
    <property type="term" value="C:nucleus"/>
    <property type="evidence" value="ECO:0007669"/>
    <property type="project" value="UniProtKB-SubCell"/>
</dbReference>
<dbReference type="GO" id="GO:0003697">
    <property type="term" value="F:single-stranded DNA binding"/>
    <property type="evidence" value="ECO:0007669"/>
    <property type="project" value="TreeGrafter"/>
</dbReference>
<dbReference type="OrthoDB" id="10254973at2759"/>
<dbReference type="Proteomes" id="UP000799437">
    <property type="component" value="Unassembled WGS sequence"/>
</dbReference>
<organism evidence="13 14">
    <name type="scientific">Pseudovirgaria hyperparasitica</name>
    <dbReference type="NCBI Taxonomy" id="470096"/>
    <lineage>
        <taxon>Eukaryota</taxon>
        <taxon>Fungi</taxon>
        <taxon>Dikarya</taxon>
        <taxon>Ascomycota</taxon>
        <taxon>Pezizomycotina</taxon>
        <taxon>Dothideomycetes</taxon>
        <taxon>Dothideomycetes incertae sedis</taxon>
        <taxon>Acrospermales</taxon>
        <taxon>Acrospermaceae</taxon>
        <taxon>Pseudovirgaria</taxon>
    </lineage>
</organism>